<protein>
    <submittedName>
        <fullName evidence="2">Putative transcription factor and/or regulators TTF-type(Zn) family</fullName>
    </submittedName>
</protein>
<organism evidence="2">
    <name type="scientific">Medicago truncatula</name>
    <name type="common">Barrel medic</name>
    <name type="synonym">Medicago tribuloides</name>
    <dbReference type="NCBI Taxonomy" id="3880"/>
    <lineage>
        <taxon>Eukaryota</taxon>
        <taxon>Viridiplantae</taxon>
        <taxon>Streptophyta</taxon>
        <taxon>Embryophyta</taxon>
        <taxon>Tracheophyta</taxon>
        <taxon>Spermatophyta</taxon>
        <taxon>Magnoliopsida</taxon>
        <taxon>eudicotyledons</taxon>
        <taxon>Gunneridae</taxon>
        <taxon>Pentapetalae</taxon>
        <taxon>rosids</taxon>
        <taxon>fabids</taxon>
        <taxon>Fabales</taxon>
        <taxon>Fabaceae</taxon>
        <taxon>Papilionoideae</taxon>
        <taxon>50 kb inversion clade</taxon>
        <taxon>NPAAA clade</taxon>
        <taxon>Hologalegina</taxon>
        <taxon>IRL clade</taxon>
        <taxon>Trifolieae</taxon>
        <taxon>Medicago</taxon>
    </lineage>
</organism>
<feature type="region of interest" description="Disordered" evidence="1">
    <location>
        <begin position="1"/>
        <end position="23"/>
    </location>
</feature>
<reference evidence="2" key="1">
    <citation type="journal article" date="2018" name="Nat. Plants">
        <title>Whole-genome landscape of Medicago truncatula symbiotic genes.</title>
        <authorList>
            <person name="Pecrix Y."/>
            <person name="Gamas P."/>
            <person name="Carrere S."/>
        </authorList>
    </citation>
    <scope>NUCLEOTIDE SEQUENCE</scope>
    <source>
        <tissue evidence="2">Leaves</tissue>
    </source>
</reference>
<comment type="caution">
    <text evidence="2">The sequence shown here is derived from an EMBL/GenBank/DDBJ whole genome shotgun (WGS) entry which is preliminary data.</text>
</comment>
<proteinExistence type="predicted"/>
<dbReference type="PANTHER" id="PTHR45749:SF32">
    <property type="entry name" value="ZINC FINGER MYM-TYPE PROTEIN 1-LIKE"/>
    <property type="match status" value="1"/>
</dbReference>
<dbReference type="PANTHER" id="PTHR45749">
    <property type="match status" value="1"/>
</dbReference>
<dbReference type="EMBL" id="PSQE01000006">
    <property type="protein sequence ID" value="RHN51623.1"/>
    <property type="molecule type" value="Genomic_DNA"/>
</dbReference>
<dbReference type="AlphaFoldDB" id="A0A396HGB8"/>
<evidence type="ECO:0000256" key="1">
    <source>
        <dbReference type="SAM" id="MobiDB-lite"/>
    </source>
</evidence>
<evidence type="ECO:0000313" key="2">
    <source>
        <dbReference type="EMBL" id="RHN51623.1"/>
    </source>
</evidence>
<name>A0A396HGB8_MEDTR</name>
<accession>A0A396HGB8</accession>
<dbReference type="Gramene" id="rna36101">
    <property type="protein sequence ID" value="RHN51623.1"/>
    <property type="gene ID" value="gene36101"/>
</dbReference>
<gene>
    <name evidence="2" type="ORF">MtrunA17_Chr6g0470781</name>
</gene>
<sequence length="283" mass="32613">MPPKLDPPRLSPKIRKFESGAKKRRKKKKIAELIESQTGALDKFIVKETQISIDDSPVDTISIDAIPVDNVDAMPIPIDDIPVDAIPIDDNVAVDVDVENLNDNEDDNQNVDNVNDIHISVDIFDPRNWDSLESKIIELLATKGPIRDLSIVKGPRDKSSRCFTANLYIRTLSNGEKCDRDWLVYLKELDRLFCFCCKVFKRETDRGQLANEGFSDWSHVFVRRKEHEASLEHIKSMTNWYELRQGMNSFQTIDKTTQKLIEKEKDHWKSVFKKNHCNSEIPC</sequence>
<dbReference type="Proteomes" id="UP000265566">
    <property type="component" value="Chromosome 6"/>
</dbReference>